<proteinExistence type="predicted"/>
<keyword evidence="1" id="KW-0812">Transmembrane</keyword>
<dbReference type="Gene3D" id="2.170.120.30">
    <property type="match status" value="2"/>
</dbReference>
<dbReference type="AlphaFoldDB" id="A0A943SNI2"/>
<accession>A0A943SNI2</accession>
<dbReference type="Proteomes" id="UP000748991">
    <property type="component" value="Unassembled WGS sequence"/>
</dbReference>
<sequence length="312" mass="35008">MKKINFKNDRTLMIKIMSLIFAIILWSYVKGEANFITSTNYKNIEVSYEGLSDLKAKNLTIISPKESTVDVKLQGYNSYMRNVTKDGIVAKVDVSKLTEGEHSVPINVSYIDLGISVTNTTPRRIPFKVDKVLSEKHEANIVFLNKLEKGLSLGDLNKKVDVEVKGPSTYMNKIKKVDAYIDLTDITQSTSLEAEIYAYDDGGKIIKEVEVNPSSVKVDLPILKSKTVPIKIKFNENTSKNIVTSDFSIEPSSVTIRGNSDVIDSIDFIETKPVNFYNYKNGNDLVELSLPDKVTLVDENIDFRMKSIANED</sequence>
<name>A0A943SNI2_9FIRM</name>
<keyword evidence="1" id="KW-1133">Transmembrane helix</keyword>
<keyword evidence="1" id="KW-0472">Membrane</keyword>
<dbReference type="InterPro" id="IPR053154">
    <property type="entry name" value="c-di-AMP_regulator"/>
</dbReference>
<dbReference type="Pfam" id="PF07949">
    <property type="entry name" value="YbbR"/>
    <property type="match status" value="3"/>
</dbReference>
<organism evidence="2 3">
    <name type="scientific">Peptoniphilus harei</name>
    <dbReference type="NCBI Taxonomy" id="54005"/>
    <lineage>
        <taxon>Bacteria</taxon>
        <taxon>Bacillati</taxon>
        <taxon>Bacillota</taxon>
        <taxon>Tissierellia</taxon>
        <taxon>Tissierellales</taxon>
        <taxon>Peptoniphilaceae</taxon>
        <taxon>Peptoniphilus</taxon>
    </lineage>
</organism>
<comment type="caution">
    <text evidence="2">The sequence shown here is derived from an EMBL/GenBank/DDBJ whole genome shotgun (WGS) entry which is preliminary data.</text>
</comment>
<dbReference type="Gene3D" id="2.170.120.40">
    <property type="entry name" value="YbbR-like domain"/>
    <property type="match status" value="1"/>
</dbReference>
<dbReference type="EMBL" id="JAGZZP010000008">
    <property type="protein sequence ID" value="MBS6535283.1"/>
    <property type="molecule type" value="Genomic_DNA"/>
</dbReference>
<feature type="transmembrane region" description="Helical" evidence="1">
    <location>
        <begin position="12"/>
        <end position="29"/>
    </location>
</feature>
<gene>
    <name evidence="2" type="ORF">KH327_05570</name>
</gene>
<evidence type="ECO:0008006" key="4">
    <source>
        <dbReference type="Google" id="ProtNLM"/>
    </source>
</evidence>
<dbReference type="RefSeq" id="WP_278637831.1">
    <property type="nucleotide sequence ID" value="NZ_JAGZZP010000008.1"/>
</dbReference>
<dbReference type="InterPro" id="IPR012505">
    <property type="entry name" value="YbbR"/>
</dbReference>
<evidence type="ECO:0000256" key="1">
    <source>
        <dbReference type="SAM" id="Phobius"/>
    </source>
</evidence>
<protein>
    <recommendedName>
        <fullName evidence="4">YbbR-like protein</fullName>
    </recommendedName>
</protein>
<evidence type="ECO:0000313" key="2">
    <source>
        <dbReference type="EMBL" id="MBS6535283.1"/>
    </source>
</evidence>
<dbReference type="PANTHER" id="PTHR37804">
    <property type="entry name" value="CDAA REGULATORY PROTEIN CDAR"/>
    <property type="match status" value="1"/>
</dbReference>
<reference evidence="2" key="1">
    <citation type="submission" date="2021-02" db="EMBL/GenBank/DDBJ databases">
        <title>Infant gut strain persistence is associated with maternal origin, phylogeny, and functional potential including surface adhesion and iron acquisition.</title>
        <authorList>
            <person name="Lou Y.C."/>
        </authorList>
    </citation>
    <scope>NUCLEOTIDE SEQUENCE</scope>
    <source>
        <strain evidence="2">L3_060_052G1_dasL3_060_052G1_concoct_1</strain>
    </source>
</reference>
<dbReference type="PANTHER" id="PTHR37804:SF1">
    <property type="entry name" value="CDAA REGULATORY PROTEIN CDAR"/>
    <property type="match status" value="1"/>
</dbReference>
<evidence type="ECO:0000313" key="3">
    <source>
        <dbReference type="Proteomes" id="UP000748991"/>
    </source>
</evidence>